<gene>
    <name evidence="2" type="ORF">JOF28_001037</name>
</gene>
<sequence length="231" mass="25972">MTQFFVDPLLEEHAEGSTTLSSGLWEGDSGTLADSSRRALLKLIQGPYLSSKQHSRLWTALLADRVQIQSRLHDLFLDVVIDEVDELAFTRKVHAPEFDAPSALRNVALTYADTILLLVLRQQLLATGGGRRTIVSQTEIFEQLAIYRNSDTATYARNLNSAWTRMSKQYRVIHTVDDDRVEVSPLVKFMIDEERVRALTQVYEKLAGLDPQSHTTADLPEPTAESSEELS</sequence>
<reference evidence="2" key="1">
    <citation type="submission" date="2021-02" db="EMBL/GenBank/DDBJ databases">
        <title>Sequencing the genomes of 1000 actinobacteria strains.</title>
        <authorList>
            <person name="Klenk H.-P."/>
        </authorList>
    </citation>
    <scope>NUCLEOTIDE SEQUENCE</scope>
    <source>
        <strain evidence="2">DSM 22850</strain>
    </source>
</reference>
<dbReference type="AlphaFoldDB" id="A0A940PT85"/>
<protein>
    <recommendedName>
        <fullName evidence="4">DUF4194 domain-containing protein</fullName>
    </recommendedName>
</protein>
<dbReference type="InterPro" id="IPR025449">
    <property type="entry name" value="JetB"/>
</dbReference>
<evidence type="ECO:0000313" key="3">
    <source>
        <dbReference type="Proteomes" id="UP000675163"/>
    </source>
</evidence>
<dbReference type="Pfam" id="PF13835">
    <property type="entry name" value="DUF4194"/>
    <property type="match status" value="1"/>
</dbReference>
<comment type="caution">
    <text evidence="2">The sequence shown here is derived from an EMBL/GenBank/DDBJ whole genome shotgun (WGS) entry which is preliminary data.</text>
</comment>
<evidence type="ECO:0008006" key="4">
    <source>
        <dbReference type="Google" id="ProtNLM"/>
    </source>
</evidence>
<accession>A0A940PT85</accession>
<dbReference type="EMBL" id="JAFIDA010000001">
    <property type="protein sequence ID" value="MBP1325805.1"/>
    <property type="molecule type" value="Genomic_DNA"/>
</dbReference>
<evidence type="ECO:0000256" key="1">
    <source>
        <dbReference type="SAM" id="MobiDB-lite"/>
    </source>
</evidence>
<evidence type="ECO:0000313" key="2">
    <source>
        <dbReference type="EMBL" id="MBP1325805.1"/>
    </source>
</evidence>
<dbReference type="Proteomes" id="UP000675163">
    <property type="component" value="Unassembled WGS sequence"/>
</dbReference>
<name>A0A940PT85_9MICO</name>
<keyword evidence="3" id="KW-1185">Reference proteome</keyword>
<proteinExistence type="predicted"/>
<feature type="region of interest" description="Disordered" evidence="1">
    <location>
        <begin position="211"/>
        <end position="231"/>
    </location>
</feature>
<organism evidence="2 3">
    <name type="scientific">Leucobacter exalbidus</name>
    <dbReference type="NCBI Taxonomy" id="662960"/>
    <lineage>
        <taxon>Bacteria</taxon>
        <taxon>Bacillati</taxon>
        <taxon>Actinomycetota</taxon>
        <taxon>Actinomycetes</taxon>
        <taxon>Micrococcales</taxon>
        <taxon>Microbacteriaceae</taxon>
        <taxon>Leucobacter</taxon>
    </lineage>
</organism>
<dbReference type="RefSeq" id="WP_209704812.1">
    <property type="nucleotide sequence ID" value="NZ_JAFIDA010000001.1"/>
</dbReference>